<dbReference type="InterPro" id="IPR053146">
    <property type="entry name" value="QDO-like"/>
</dbReference>
<dbReference type="SUPFAM" id="SSF51182">
    <property type="entry name" value="RmlC-like cupins"/>
    <property type="match status" value="1"/>
</dbReference>
<name>A0A1C0TS93_9GAMM</name>
<sequence length="159" mass="17687">MNAKSIKVDLPTDTQYILSAGNLYRIIASGAQTNSRFSLIFSILKPGQGGPIHTHSNEQESFYITKGSLTFYDGQKEVLAPEGSFVFCPEGASRGFRNNTDNDVEMLILYTPSGIENMIKMDGTPINSLKRFKHERTEQLACPVLNEQFGIEEIKPPLL</sequence>
<accession>A0A1C0TS93</accession>
<evidence type="ECO:0000259" key="1">
    <source>
        <dbReference type="Pfam" id="PF07883"/>
    </source>
</evidence>
<feature type="domain" description="Cupin type-2" evidence="1">
    <location>
        <begin position="43"/>
        <end position="109"/>
    </location>
</feature>
<protein>
    <recommendedName>
        <fullName evidence="1">Cupin type-2 domain-containing protein</fullName>
    </recommendedName>
</protein>
<evidence type="ECO:0000313" key="3">
    <source>
        <dbReference type="Proteomes" id="UP000093366"/>
    </source>
</evidence>
<dbReference type="InterPro" id="IPR014710">
    <property type="entry name" value="RmlC-like_jellyroll"/>
</dbReference>
<dbReference type="PANTHER" id="PTHR36440">
    <property type="entry name" value="PUTATIVE (AFU_ORTHOLOGUE AFUA_8G07350)-RELATED"/>
    <property type="match status" value="1"/>
</dbReference>
<dbReference type="AlphaFoldDB" id="A0A1C0TS93"/>
<organism evidence="2 3">
    <name type="scientific">Pseudoalteromonas luteoviolacea</name>
    <dbReference type="NCBI Taxonomy" id="43657"/>
    <lineage>
        <taxon>Bacteria</taxon>
        <taxon>Pseudomonadati</taxon>
        <taxon>Pseudomonadota</taxon>
        <taxon>Gammaproteobacteria</taxon>
        <taxon>Alteromonadales</taxon>
        <taxon>Pseudoalteromonadaceae</taxon>
        <taxon>Pseudoalteromonas</taxon>
    </lineage>
</organism>
<dbReference type="EMBL" id="MAUJ01000002">
    <property type="protein sequence ID" value="OCQ22131.1"/>
    <property type="molecule type" value="Genomic_DNA"/>
</dbReference>
<gene>
    <name evidence="2" type="ORF">A7985_10090</name>
</gene>
<dbReference type="Pfam" id="PF07883">
    <property type="entry name" value="Cupin_2"/>
    <property type="match status" value="1"/>
</dbReference>
<proteinExistence type="predicted"/>
<dbReference type="InterPro" id="IPR011051">
    <property type="entry name" value="RmlC_Cupin_sf"/>
</dbReference>
<dbReference type="Proteomes" id="UP000093366">
    <property type="component" value="Unassembled WGS sequence"/>
</dbReference>
<dbReference type="OrthoDB" id="9798709at2"/>
<dbReference type="Gene3D" id="2.60.120.10">
    <property type="entry name" value="Jelly Rolls"/>
    <property type="match status" value="1"/>
</dbReference>
<comment type="caution">
    <text evidence="2">The sequence shown here is derived from an EMBL/GenBank/DDBJ whole genome shotgun (WGS) entry which is preliminary data.</text>
</comment>
<evidence type="ECO:0000313" key="2">
    <source>
        <dbReference type="EMBL" id="OCQ22131.1"/>
    </source>
</evidence>
<reference evidence="3" key="1">
    <citation type="submission" date="2016-07" db="EMBL/GenBank/DDBJ databases">
        <authorList>
            <person name="Florea S."/>
            <person name="Webb J.S."/>
            <person name="Jaromczyk J."/>
            <person name="Schardl C.L."/>
        </authorList>
    </citation>
    <scope>NUCLEOTIDE SEQUENCE [LARGE SCALE GENOMIC DNA]</scope>
    <source>
        <strain evidence="3">IPB1</strain>
    </source>
</reference>
<dbReference type="InterPro" id="IPR013096">
    <property type="entry name" value="Cupin_2"/>
</dbReference>
<dbReference type="RefSeq" id="WP_065790331.1">
    <property type="nucleotide sequence ID" value="NZ_MAUJ01000002.1"/>
</dbReference>
<dbReference type="PANTHER" id="PTHR36440:SF1">
    <property type="entry name" value="PUTATIVE (AFU_ORTHOLOGUE AFUA_8G07350)-RELATED"/>
    <property type="match status" value="1"/>
</dbReference>